<proteinExistence type="predicted"/>
<evidence type="ECO:0000313" key="3">
    <source>
        <dbReference type="Proteomes" id="UP000823775"/>
    </source>
</evidence>
<name>A0ABS8TKF9_DATST</name>
<dbReference type="EMBL" id="JACEIK010001758">
    <property type="protein sequence ID" value="MCD7472025.1"/>
    <property type="molecule type" value="Genomic_DNA"/>
</dbReference>
<protein>
    <submittedName>
        <fullName evidence="2">Uncharacterized protein</fullName>
    </submittedName>
</protein>
<evidence type="ECO:0000256" key="1">
    <source>
        <dbReference type="SAM" id="MobiDB-lite"/>
    </source>
</evidence>
<evidence type="ECO:0000313" key="2">
    <source>
        <dbReference type="EMBL" id="MCD7472025.1"/>
    </source>
</evidence>
<keyword evidence="3" id="KW-1185">Reference proteome</keyword>
<gene>
    <name evidence="2" type="ORF">HAX54_012851</name>
</gene>
<sequence>GSMQWKCSRGHREWYGTKYKPQGGTGYTDEGIHDEIPNIPTVQEVGVLMRHQVILVKHENHDSANSLGDEHDSQATEHQEIQ</sequence>
<accession>A0ABS8TKF9</accession>
<reference evidence="2 3" key="1">
    <citation type="journal article" date="2021" name="BMC Genomics">
        <title>Datura genome reveals duplications of psychoactive alkaloid biosynthetic genes and high mutation rate following tissue culture.</title>
        <authorList>
            <person name="Rajewski A."/>
            <person name="Carter-House D."/>
            <person name="Stajich J."/>
            <person name="Litt A."/>
        </authorList>
    </citation>
    <scope>NUCLEOTIDE SEQUENCE [LARGE SCALE GENOMIC DNA]</scope>
    <source>
        <strain evidence="2">AR-01</strain>
    </source>
</reference>
<feature type="non-terminal residue" evidence="2">
    <location>
        <position position="82"/>
    </location>
</feature>
<organism evidence="2 3">
    <name type="scientific">Datura stramonium</name>
    <name type="common">Jimsonweed</name>
    <name type="synonym">Common thornapple</name>
    <dbReference type="NCBI Taxonomy" id="4076"/>
    <lineage>
        <taxon>Eukaryota</taxon>
        <taxon>Viridiplantae</taxon>
        <taxon>Streptophyta</taxon>
        <taxon>Embryophyta</taxon>
        <taxon>Tracheophyta</taxon>
        <taxon>Spermatophyta</taxon>
        <taxon>Magnoliopsida</taxon>
        <taxon>eudicotyledons</taxon>
        <taxon>Gunneridae</taxon>
        <taxon>Pentapetalae</taxon>
        <taxon>asterids</taxon>
        <taxon>lamiids</taxon>
        <taxon>Solanales</taxon>
        <taxon>Solanaceae</taxon>
        <taxon>Solanoideae</taxon>
        <taxon>Datureae</taxon>
        <taxon>Datura</taxon>
    </lineage>
</organism>
<feature type="region of interest" description="Disordered" evidence="1">
    <location>
        <begin position="59"/>
        <end position="82"/>
    </location>
</feature>
<feature type="non-terminal residue" evidence="2">
    <location>
        <position position="1"/>
    </location>
</feature>
<comment type="caution">
    <text evidence="2">The sequence shown here is derived from an EMBL/GenBank/DDBJ whole genome shotgun (WGS) entry which is preliminary data.</text>
</comment>
<dbReference type="Proteomes" id="UP000823775">
    <property type="component" value="Unassembled WGS sequence"/>
</dbReference>